<dbReference type="InParanoid" id="A0A316VM31"/>
<comment type="similarity">
    <text evidence="1">Belongs to the RRP15 family.</text>
</comment>
<dbReference type="AlphaFoldDB" id="A0A316VM31"/>
<gene>
    <name evidence="3" type="ORF">FA14DRAFT_159862</name>
</gene>
<dbReference type="GO" id="GO:0030687">
    <property type="term" value="C:preribosome, large subunit precursor"/>
    <property type="evidence" value="ECO:0007669"/>
    <property type="project" value="TreeGrafter"/>
</dbReference>
<feature type="compositionally biased region" description="Basic residues" evidence="2">
    <location>
        <begin position="83"/>
        <end position="95"/>
    </location>
</feature>
<dbReference type="GO" id="GO:0000460">
    <property type="term" value="P:maturation of 5.8S rRNA"/>
    <property type="evidence" value="ECO:0007669"/>
    <property type="project" value="TreeGrafter"/>
</dbReference>
<evidence type="ECO:0000313" key="3">
    <source>
        <dbReference type="EMBL" id="PWN38148.1"/>
    </source>
</evidence>
<reference evidence="3 4" key="1">
    <citation type="journal article" date="2018" name="Mol. Biol. Evol.">
        <title>Broad Genomic Sampling Reveals a Smut Pathogenic Ancestry of the Fungal Clade Ustilaginomycotina.</title>
        <authorList>
            <person name="Kijpornyongpan T."/>
            <person name="Mondo S.J."/>
            <person name="Barry K."/>
            <person name="Sandor L."/>
            <person name="Lee J."/>
            <person name="Lipzen A."/>
            <person name="Pangilinan J."/>
            <person name="LaButti K."/>
            <person name="Hainaut M."/>
            <person name="Henrissat B."/>
            <person name="Grigoriev I.V."/>
            <person name="Spatafora J.W."/>
            <person name="Aime M.C."/>
        </authorList>
    </citation>
    <scope>NUCLEOTIDE SEQUENCE [LARGE SCALE GENOMIC DNA]</scope>
    <source>
        <strain evidence="3 4">MCA 3882</strain>
    </source>
</reference>
<feature type="compositionally biased region" description="Basic and acidic residues" evidence="2">
    <location>
        <begin position="197"/>
        <end position="206"/>
    </location>
</feature>
<evidence type="ECO:0000256" key="1">
    <source>
        <dbReference type="ARBA" id="ARBA00007462"/>
    </source>
</evidence>
<dbReference type="OrthoDB" id="20949at2759"/>
<dbReference type="InterPro" id="IPR012459">
    <property type="entry name" value="Rrp15"/>
</dbReference>
<sequence length="324" mass="35099">MSSHVKAAAPKVKGRMSFKAVNQQRVGKPLDGGKRKRTNRRDDAEDGDTEADEDITDEGEEADGSEMEEEMDTDDELTASKLGKSKKTAKRKRRATSPSSFGATLQGLLGNADEEEADEEEGSDGEAGPSKKTLSAPVPVGQPAILSLAPHIRRGAQSSRLNEKAARLALAAKRKREDRARVTDVIGGWGAPGELPKTFEGDEKMGESSNEPMQSSKEEQQKLKSWLDEGGVQGYEKRLRKSAQRGVVKLFNAIRAAQNTTEADLNDEDGERKSTTKNEKAVKENNTQASAKRADNALGGKAKAVSELSKNNFFDLLRAGTKTK</sequence>
<proteinExistence type="inferred from homology"/>
<evidence type="ECO:0000313" key="4">
    <source>
        <dbReference type="Proteomes" id="UP000245771"/>
    </source>
</evidence>
<dbReference type="PANTHER" id="PTHR13245:SF14">
    <property type="entry name" value="RRP15-LIKE PROTEIN"/>
    <property type="match status" value="1"/>
</dbReference>
<dbReference type="Proteomes" id="UP000245771">
    <property type="component" value="Unassembled WGS sequence"/>
</dbReference>
<dbReference type="GO" id="GO:0000470">
    <property type="term" value="P:maturation of LSU-rRNA"/>
    <property type="evidence" value="ECO:0007669"/>
    <property type="project" value="TreeGrafter"/>
</dbReference>
<dbReference type="PANTHER" id="PTHR13245">
    <property type="entry name" value="RRP15-LIKE PROTEIN"/>
    <property type="match status" value="1"/>
</dbReference>
<accession>A0A316VM31</accession>
<protein>
    <recommendedName>
        <fullName evidence="5">Rrp15p-domain-containing protein</fullName>
    </recommendedName>
</protein>
<dbReference type="GeneID" id="37020204"/>
<feature type="region of interest" description="Disordered" evidence="2">
    <location>
        <begin position="1"/>
        <end position="139"/>
    </location>
</feature>
<feature type="region of interest" description="Disordered" evidence="2">
    <location>
        <begin position="171"/>
        <end position="224"/>
    </location>
</feature>
<name>A0A316VM31_9BASI</name>
<dbReference type="RefSeq" id="XP_025358450.1">
    <property type="nucleotide sequence ID" value="XM_025498423.1"/>
</dbReference>
<dbReference type="EMBL" id="KZ819602">
    <property type="protein sequence ID" value="PWN38148.1"/>
    <property type="molecule type" value="Genomic_DNA"/>
</dbReference>
<dbReference type="Pfam" id="PF07890">
    <property type="entry name" value="Rrp15p"/>
    <property type="match status" value="1"/>
</dbReference>
<evidence type="ECO:0000256" key="2">
    <source>
        <dbReference type="SAM" id="MobiDB-lite"/>
    </source>
</evidence>
<feature type="region of interest" description="Disordered" evidence="2">
    <location>
        <begin position="258"/>
        <end position="296"/>
    </location>
</feature>
<organism evidence="3 4">
    <name type="scientific">Meira miltonrushii</name>
    <dbReference type="NCBI Taxonomy" id="1280837"/>
    <lineage>
        <taxon>Eukaryota</taxon>
        <taxon>Fungi</taxon>
        <taxon>Dikarya</taxon>
        <taxon>Basidiomycota</taxon>
        <taxon>Ustilaginomycotina</taxon>
        <taxon>Exobasidiomycetes</taxon>
        <taxon>Exobasidiales</taxon>
        <taxon>Brachybasidiaceae</taxon>
        <taxon>Meira</taxon>
    </lineage>
</organism>
<evidence type="ECO:0008006" key="5">
    <source>
        <dbReference type="Google" id="ProtNLM"/>
    </source>
</evidence>
<dbReference type="STRING" id="1280837.A0A316VM31"/>
<feature type="compositionally biased region" description="Basic and acidic residues" evidence="2">
    <location>
        <begin position="270"/>
        <end position="283"/>
    </location>
</feature>
<feature type="compositionally biased region" description="Acidic residues" evidence="2">
    <location>
        <begin position="44"/>
        <end position="77"/>
    </location>
</feature>
<keyword evidence="4" id="KW-1185">Reference proteome</keyword>
<feature type="compositionally biased region" description="Acidic residues" evidence="2">
    <location>
        <begin position="112"/>
        <end position="124"/>
    </location>
</feature>